<dbReference type="GO" id="GO:0008270">
    <property type="term" value="F:zinc ion binding"/>
    <property type="evidence" value="ECO:0007669"/>
    <property type="project" value="UniProtKB-UniRule"/>
</dbReference>
<dbReference type="EMBL" id="UGHJ01000001">
    <property type="protein sequence ID" value="STO68146.1"/>
    <property type="molecule type" value="Genomic_DNA"/>
</dbReference>
<evidence type="ECO:0000313" key="12">
    <source>
        <dbReference type="Proteomes" id="UP000254496"/>
    </source>
</evidence>
<evidence type="ECO:0000313" key="9">
    <source>
        <dbReference type="EMBL" id="STO60981.1"/>
    </source>
</evidence>
<keyword evidence="5 7" id="KW-0479">Metal-binding</keyword>
<dbReference type="Pfam" id="PF10263">
    <property type="entry name" value="SprT-like"/>
    <property type="match status" value="1"/>
</dbReference>
<dbReference type="PANTHER" id="PTHR38773">
    <property type="entry name" value="PROTEIN SPRT"/>
    <property type="match status" value="1"/>
</dbReference>
<organism evidence="9 11">
    <name type="scientific">Canicola haemoglobinophilus</name>
    <dbReference type="NCBI Taxonomy" id="733"/>
    <lineage>
        <taxon>Bacteria</taxon>
        <taxon>Pseudomonadati</taxon>
        <taxon>Pseudomonadota</taxon>
        <taxon>Gammaproteobacteria</taxon>
        <taxon>Pasteurellales</taxon>
        <taxon>Pasteurellaceae</taxon>
        <taxon>Canicola</taxon>
    </lineage>
</organism>
<dbReference type="STRING" id="733.B0186_07990"/>
<evidence type="ECO:0000256" key="7">
    <source>
        <dbReference type="HAMAP-Rule" id="MF_00746"/>
    </source>
</evidence>
<comment type="cofactor">
    <cofactor evidence="7">
        <name>Zn(2+)</name>
        <dbReference type="ChEBI" id="CHEBI:29105"/>
    </cofactor>
    <text evidence="7">Binds 1 zinc ion.</text>
</comment>
<evidence type="ECO:0000256" key="6">
    <source>
        <dbReference type="ARBA" id="ARBA00022833"/>
    </source>
</evidence>
<feature type="binding site" evidence="7">
    <location>
        <position position="86"/>
    </location>
    <ligand>
        <name>Zn(2+)</name>
        <dbReference type="ChEBI" id="CHEBI:29105"/>
    </ligand>
</feature>
<dbReference type="GO" id="GO:0005737">
    <property type="term" value="C:cytoplasm"/>
    <property type="evidence" value="ECO:0007669"/>
    <property type="project" value="UniProtKB-SubCell"/>
</dbReference>
<evidence type="ECO:0000256" key="2">
    <source>
        <dbReference type="ARBA" id="ARBA00006591"/>
    </source>
</evidence>
<sequence length="182" mass="21405">MPQTEPNSADFRQLKMQIQRRLRDCLKMAELYFQRDFPMPTLSYDARGLKAGVAYLQQNSIKLNRTLLLENPQQFIQQVVPHELAHLIVYQQFGRVKPHGAEWQAVMNKIFQLPADTCHQFDVSNVRGKTFLYQCQCQTHQLSIRRHNKIQQKSAVYFCKKCQGTLVFSDKIEQIEMKDEVE</sequence>
<accession>A0A1V4B038</accession>
<dbReference type="Gene3D" id="3.30.2010.10">
    <property type="entry name" value="Metalloproteases ('zincins'), catalytic domain"/>
    <property type="match status" value="1"/>
</dbReference>
<proteinExistence type="inferred from homology"/>
<dbReference type="SMART" id="SM00731">
    <property type="entry name" value="SprT"/>
    <property type="match status" value="1"/>
</dbReference>
<evidence type="ECO:0000313" key="11">
    <source>
        <dbReference type="Proteomes" id="UP000254329"/>
    </source>
</evidence>
<keyword evidence="11" id="KW-1185">Reference proteome</keyword>
<comment type="similarity">
    <text evidence="2 7">Belongs to the SprT family.</text>
</comment>
<evidence type="ECO:0000256" key="1">
    <source>
        <dbReference type="ARBA" id="ARBA00004496"/>
    </source>
</evidence>
<comment type="subcellular location">
    <subcellularLocation>
        <location evidence="1 7">Cytoplasm</location>
    </subcellularLocation>
</comment>
<dbReference type="Proteomes" id="UP000254329">
    <property type="component" value="Unassembled WGS sequence"/>
</dbReference>
<dbReference type="GO" id="GO:0006950">
    <property type="term" value="P:response to stress"/>
    <property type="evidence" value="ECO:0007669"/>
    <property type="project" value="UniProtKB-ARBA"/>
</dbReference>
<feature type="binding site" evidence="7">
    <location>
        <position position="82"/>
    </location>
    <ligand>
        <name>Zn(2+)</name>
        <dbReference type="ChEBI" id="CHEBI:29105"/>
    </ligand>
</feature>
<dbReference type="AlphaFoldDB" id="A0A1V4B038"/>
<evidence type="ECO:0000256" key="5">
    <source>
        <dbReference type="ARBA" id="ARBA00022723"/>
    </source>
</evidence>
<dbReference type="HAMAP" id="MF_00746">
    <property type="entry name" value="SprT"/>
    <property type="match status" value="1"/>
</dbReference>
<evidence type="ECO:0000259" key="8">
    <source>
        <dbReference type="SMART" id="SM00731"/>
    </source>
</evidence>
<protein>
    <recommendedName>
        <fullName evidence="3 7">Protein SprT</fullName>
    </recommendedName>
</protein>
<keyword evidence="4 7" id="KW-0963">Cytoplasm</keyword>
<dbReference type="InterPro" id="IPR035240">
    <property type="entry name" value="SprT_Zn_ribbon"/>
</dbReference>
<dbReference type="InterPro" id="IPR023483">
    <property type="entry name" value="Uncharacterised_SprT"/>
</dbReference>
<dbReference type="EMBL" id="UGHF01000001">
    <property type="protein sequence ID" value="STO60981.1"/>
    <property type="molecule type" value="Genomic_DNA"/>
</dbReference>
<feature type="active site" evidence="7">
    <location>
        <position position="83"/>
    </location>
</feature>
<reference evidence="11 12" key="1">
    <citation type="submission" date="2018-06" db="EMBL/GenBank/DDBJ databases">
        <authorList>
            <consortium name="Pathogen Informatics"/>
            <person name="Doyle S."/>
        </authorList>
    </citation>
    <scope>NUCLEOTIDE SEQUENCE [LARGE SCALE GENOMIC DNA]</scope>
    <source>
        <strain evidence="9 11">NCTC1659</strain>
        <strain evidence="10 12">NCTC8540</strain>
    </source>
</reference>
<feature type="domain" description="SprT-like" evidence="8">
    <location>
        <begin position="20"/>
        <end position="169"/>
    </location>
</feature>
<evidence type="ECO:0000313" key="10">
    <source>
        <dbReference type="EMBL" id="STO68146.1"/>
    </source>
</evidence>
<dbReference type="Proteomes" id="UP000254496">
    <property type="component" value="Unassembled WGS sequence"/>
</dbReference>
<dbReference type="OrthoDB" id="267364at2"/>
<dbReference type="NCBIfam" id="NF003421">
    <property type="entry name" value="PRK04860.1"/>
    <property type="match status" value="1"/>
</dbReference>
<evidence type="ECO:0000256" key="4">
    <source>
        <dbReference type="ARBA" id="ARBA00022490"/>
    </source>
</evidence>
<dbReference type="Pfam" id="PF17283">
    <property type="entry name" value="Zn_ribbon_SprT"/>
    <property type="match status" value="1"/>
</dbReference>
<dbReference type="PANTHER" id="PTHR38773:SF1">
    <property type="entry name" value="PROTEIN SPRT"/>
    <property type="match status" value="1"/>
</dbReference>
<dbReference type="InterPro" id="IPR006640">
    <property type="entry name" value="SprT-like_domain"/>
</dbReference>
<evidence type="ECO:0000256" key="3">
    <source>
        <dbReference type="ARBA" id="ARBA00020082"/>
    </source>
</evidence>
<name>A0A1V4B038_9PAST</name>
<gene>
    <name evidence="7 9" type="primary">sprT</name>
    <name evidence="9" type="ORF">NCTC1659_02285</name>
    <name evidence="10" type="ORF">NCTC8540_00633</name>
</gene>
<keyword evidence="6 7" id="KW-0862">Zinc</keyword>
<dbReference type="RefSeq" id="WP_078218836.1">
    <property type="nucleotide sequence ID" value="NZ_MUXZ01000022.1"/>
</dbReference>